<dbReference type="PANTHER" id="PTHR22893:SF91">
    <property type="entry name" value="NADPH DEHYDROGENASE 2-RELATED"/>
    <property type="match status" value="1"/>
</dbReference>
<evidence type="ECO:0000313" key="6">
    <source>
        <dbReference type="Proteomes" id="UP000466307"/>
    </source>
</evidence>
<dbReference type="Pfam" id="PF00724">
    <property type="entry name" value="Oxidored_FMN"/>
    <property type="match status" value="1"/>
</dbReference>
<proteinExistence type="inferred from homology"/>
<keyword evidence="6" id="KW-1185">Reference proteome</keyword>
<comment type="caution">
    <text evidence="5">The sequence shown here is derived from an EMBL/GenBank/DDBJ whole genome shotgun (WGS) entry which is preliminary data.</text>
</comment>
<dbReference type="InterPro" id="IPR001155">
    <property type="entry name" value="OxRdtase_FMN_N"/>
</dbReference>
<dbReference type="Gene3D" id="3.20.20.70">
    <property type="entry name" value="Aldolase class I"/>
    <property type="match status" value="1"/>
</dbReference>
<dbReference type="GO" id="GO:0016628">
    <property type="term" value="F:oxidoreductase activity, acting on the CH-CH group of donors, NAD or NADP as acceptor"/>
    <property type="evidence" value="ECO:0007669"/>
    <property type="project" value="UniProtKB-ARBA"/>
</dbReference>
<dbReference type="InterPro" id="IPR045247">
    <property type="entry name" value="Oye-like"/>
</dbReference>
<dbReference type="GO" id="GO:0005829">
    <property type="term" value="C:cytosol"/>
    <property type="evidence" value="ECO:0007669"/>
    <property type="project" value="UniProtKB-ARBA"/>
</dbReference>
<dbReference type="AlphaFoldDB" id="A0A7K3LQN7"/>
<dbReference type="GO" id="GO:0010181">
    <property type="term" value="F:FMN binding"/>
    <property type="evidence" value="ECO:0007669"/>
    <property type="project" value="InterPro"/>
</dbReference>
<dbReference type="FunFam" id="3.20.20.70:FF:000059">
    <property type="entry name" value="N-ethylmaleimide reductase, FMN-linked"/>
    <property type="match status" value="1"/>
</dbReference>
<name>A0A7K3LQN7_9ACTN</name>
<organism evidence="5 6">
    <name type="scientific">Gordonia desulfuricans</name>
    <dbReference type="NCBI Taxonomy" id="89051"/>
    <lineage>
        <taxon>Bacteria</taxon>
        <taxon>Bacillati</taxon>
        <taxon>Actinomycetota</taxon>
        <taxon>Actinomycetes</taxon>
        <taxon>Mycobacteriales</taxon>
        <taxon>Gordoniaceae</taxon>
        <taxon>Gordonia</taxon>
    </lineage>
</organism>
<evidence type="ECO:0000256" key="1">
    <source>
        <dbReference type="ARBA" id="ARBA00001917"/>
    </source>
</evidence>
<comment type="cofactor">
    <cofactor evidence="1">
        <name>FMN</name>
        <dbReference type="ChEBI" id="CHEBI:58210"/>
    </cofactor>
</comment>
<protein>
    <submittedName>
        <fullName evidence="5">Alkene reductase</fullName>
    </submittedName>
</protein>
<evidence type="ECO:0000313" key="5">
    <source>
        <dbReference type="EMBL" id="NDK90553.1"/>
    </source>
</evidence>
<dbReference type="EMBL" id="JAADZU010000041">
    <property type="protein sequence ID" value="NDK90553.1"/>
    <property type="molecule type" value="Genomic_DNA"/>
</dbReference>
<keyword evidence="3" id="KW-0560">Oxidoreductase</keyword>
<reference evidence="5 6" key="1">
    <citation type="submission" date="2020-01" db="EMBL/GenBank/DDBJ databases">
        <title>Investigation of new actinobacteria for the biodesulphurisation of diesel fuel.</title>
        <authorList>
            <person name="Athi Narayanan S.M."/>
        </authorList>
    </citation>
    <scope>NUCLEOTIDE SEQUENCE [LARGE SCALE GENOMIC DNA]</scope>
    <source>
        <strain evidence="5 6">213E</strain>
    </source>
</reference>
<dbReference type="Proteomes" id="UP000466307">
    <property type="component" value="Unassembled WGS sequence"/>
</dbReference>
<accession>A0A7K3LQN7</accession>
<comment type="similarity">
    <text evidence="2">Belongs to the NADH:flavin oxidoreductase/NADH oxidase family.</text>
</comment>
<dbReference type="PANTHER" id="PTHR22893">
    <property type="entry name" value="NADH OXIDOREDUCTASE-RELATED"/>
    <property type="match status" value="1"/>
</dbReference>
<dbReference type="SUPFAM" id="SSF51395">
    <property type="entry name" value="FMN-linked oxidoreductases"/>
    <property type="match status" value="1"/>
</dbReference>
<feature type="domain" description="NADH:flavin oxidoreductase/NADH oxidase N-terminal" evidence="4">
    <location>
        <begin position="6"/>
        <end position="334"/>
    </location>
</feature>
<gene>
    <name evidence="5" type="ORF">GYA93_13330</name>
</gene>
<evidence type="ECO:0000256" key="3">
    <source>
        <dbReference type="ARBA" id="ARBA00023002"/>
    </source>
</evidence>
<dbReference type="RefSeq" id="WP_053777628.1">
    <property type="nucleotide sequence ID" value="NZ_JAADZU010000041.1"/>
</dbReference>
<evidence type="ECO:0000256" key="2">
    <source>
        <dbReference type="ARBA" id="ARBA00005979"/>
    </source>
</evidence>
<evidence type="ECO:0000259" key="4">
    <source>
        <dbReference type="Pfam" id="PF00724"/>
    </source>
</evidence>
<dbReference type="InterPro" id="IPR013785">
    <property type="entry name" value="Aldolase_TIM"/>
</dbReference>
<dbReference type="CDD" id="cd02933">
    <property type="entry name" value="OYE_like_FMN"/>
    <property type="match status" value="1"/>
</dbReference>
<sequence length="369" mass="40109">MTVAGLFDPINLGGLRLPNRIVMSPLTRNRVVPGIDAPRSIVAEYYSRRAAAGLIVAEGLVISPTARGYMWTPGIYSDAQVDAWRSVVDRVHNSGGRIMAQLWHVGRMSHPVFLPGYSAPVGPSGVRADAKVYLPHGSTPPGSPRELEVDEIREIVRDFASAARRARIAGFDGVEIHGSNGYLVDQFLRDGSNRRTDEYGGPPENRVRFALEVVDAVIGEFPSERVGVRISPVSTHNDMFDSCPQELFGLLATELGRRQVGFIDVIEGQLGGSRDFGEFDYRTLRSGFSGAYISSNGHTKETAAGALAGGGADLVSFGRAFIANPDLVERLRRGDRMNEPDRSTFYFGGARGYTDYLNVDDSVLNSDQG</sequence>